<evidence type="ECO:0000313" key="5">
    <source>
        <dbReference type="Proteomes" id="UP000029392"/>
    </source>
</evidence>
<dbReference type="Gene3D" id="3.90.550.10">
    <property type="entry name" value="Spore Coat Polysaccharide Biosynthesis Protein SpsA, Chain A"/>
    <property type="match status" value="1"/>
</dbReference>
<keyword evidence="1" id="KW-0808">Transferase</keyword>
<dbReference type="RefSeq" id="WP_043799518.1">
    <property type="nucleotide sequence ID" value="NZ_AVCH01000001.1"/>
</dbReference>
<dbReference type="eggNOG" id="COG0746">
    <property type="taxonomic scope" value="Bacteria"/>
</dbReference>
<evidence type="ECO:0000313" key="4">
    <source>
        <dbReference type="EMBL" id="KFN52301.1"/>
    </source>
</evidence>
<dbReference type="PANTHER" id="PTHR19136">
    <property type="entry name" value="MOLYBDENUM COFACTOR GUANYLYLTRANSFERASE"/>
    <property type="match status" value="1"/>
</dbReference>
<dbReference type="PATRIC" id="fig|1384054.3.peg.104"/>
<comment type="caution">
    <text evidence="4">The sequence shown here is derived from an EMBL/GenBank/DDBJ whole genome shotgun (WGS) entry which is preliminary data.</text>
</comment>
<dbReference type="STRING" id="1384054.N790_00595"/>
<proteinExistence type="predicted"/>
<dbReference type="GO" id="GO:0016779">
    <property type="term" value="F:nucleotidyltransferase activity"/>
    <property type="evidence" value="ECO:0007669"/>
    <property type="project" value="TreeGrafter"/>
</dbReference>
<dbReference type="AlphaFoldDB" id="A0A091BKK1"/>
<dbReference type="PANTHER" id="PTHR19136:SF81">
    <property type="entry name" value="MOLYBDENUM COFACTOR GUANYLYLTRANSFERASE"/>
    <property type="match status" value="1"/>
</dbReference>
<dbReference type="SUPFAM" id="SSF53448">
    <property type="entry name" value="Nucleotide-diphospho-sugar transferases"/>
    <property type="match status" value="1"/>
</dbReference>
<dbReference type="Pfam" id="PF12804">
    <property type="entry name" value="NTP_transf_3"/>
    <property type="match status" value="1"/>
</dbReference>
<keyword evidence="5" id="KW-1185">Reference proteome</keyword>
<gene>
    <name evidence="4" type="ORF">N790_00595</name>
</gene>
<keyword evidence="2" id="KW-0460">Magnesium</keyword>
<dbReference type="EMBL" id="AVCH01000001">
    <property type="protein sequence ID" value="KFN52301.1"/>
    <property type="molecule type" value="Genomic_DNA"/>
</dbReference>
<evidence type="ECO:0000259" key="3">
    <source>
        <dbReference type="Pfam" id="PF12804"/>
    </source>
</evidence>
<accession>A0A091BKK1</accession>
<dbReference type="InterPro" id="IPR025877">
    <property type="entry name" value="MobA-like_NTP_Trfase"/>
</dbReference>
<feature type="domain" description="MobA-like NTP transferase" evidence="3">
    <location>
        <begin position="11"/>
        <end position="162"/>
    </location>
</feature>
<name>A0A091BKK1_9GAMM</name>
<reference evidence="4 5" key="1">
    <citation type="submission" date="2013-09" db="EMBL/GenBank/DDBJ databases">
        <title>Genome sequencing of Arenimonas malthae.</title>
        <authorList>
            <person name="Chen F."/>
            <person name="Wang G."/>
        </authorList>
    </citation>
    <scope>NUCLEOTIDE SEQUENCE [LARGE SCALE GENOMIC DNA]</scope>
    <source>
        <strain evidence="4 5">CC-JY-1</strain>
    </source>
</reference>
<protein>
    <recommendedName>
        <fullName evidence="3">MobA-like NTP transferase domain-containing protein</fullName>
    </recommendedName>
</protein>
<dbReference type="InterPro" id="IPR029044">
    <property type="entry name" value="Nucleotide-diphossugar_trans"/>
</dbReference>
<dbReference type="OrthoDB" id="9788394at2"/>
<dbReference type="Proteomes" id="UP000029392">
    <property type="component" value="Unassembled WGS sequence"/>
</dbReference>
<sequence>MIPPGAVTLGILAGGRGERFGGRDKAWIEHGGRPLLAHATERLSGGFAARLVSARDADPRHGELGLVPIFDRRPAFAGPLAGLEALAHACPTPWLLTLPVDLAGMPEDLPARLWSLRGEHGAGTRDAGGPQPLLTLWHAPTLARAATAALEAGQGAAWRLVETLRLPALDLSPRVLSNFNTPESLPQDAGP</sequence>
<evidence type="ECO:0000256" key="2">
    <source>
        <dbReference type="ARBA" id="ARBA00022842"/>
    </source>
</evidence>
<evidence type="ECO:0000256" key="1">
    <source>
        <dbReference type="ARBA" id="ARBA00022679"/>
    </source>
</evidence>
<organism evidence="4 5">
    <name type="scientific">Arenimonas malthae CC-JY-1</name>
    <dbReference type="NCBI Taxonomy" id="1384054"/>
    <lineage>
        <taxon>Bacteria</taxon>
        <taxon>Pseudomonadati</taxon>
        <taxon>Pseudomonadota</taxon>
        <taxon>Gammaproteobacteria</taxon>
        <taxon>Lysobacterales</taxon>
        <taxon>Lysobacteraceae</taxon>
        <taxon>Arenimonas</taxon>
    </lineage>
</organism>